<proteinExistence type="predicted"/>
<reference evidence="1" key="1">
    <citation type="submission" date="2023-08" db="EMBL/GenBank/DDBJ databases">
        <authorList>
            <person name="Alioto T."/>
            <person name="Alioto T."/>
            <person name="Gomez Garrido J."/>
        </authorList>
    </citation>
    <scope>NUCLEOTIDE SEQUENCE</scope>
</reference>
<evidence type="ECO:0000313" key="2">
    <source>
        <dbReference type="Proteomes" id="UP001178508"/>
    </source>
</evidence>
<dbReference type="Proteomes" id="UP001178508">
    <property type="component" value="Chromosome 19"/>
</dbReference>
<evidence type="ECO:0000313" key="1">
    <source>
        <dbReference type="EMBL" id="CAJ1080027.1"/>
    </source>
</evidence>
<dbReference type="EMBL" id="OY660882">
    <property type="protein sequence ID" value="CAJ1080027.1"/>
    <property type="molecule type" value="Genomic_DNA"/>
</dbReference>
<dbReference type="AlphaFoldDB" id="A0AAV1H735"/>
<name>A0AAV1H735_XYRNO</name>
<organism evidence="1 2">
    <name type="scientific">Xyrichtys novacula</name>
    <name type="common">Pearly razorfish</name>
    <name type="synonym">Hemipteronotus novacula</name>
    <dbReference type="NCBI Taxonomy" id="13765"/>
    <lineage>
        <taxon>Eukaryota</taxon>
        <taxon>Metazoa</taxon>
        <taxon>Chordata</taxon>
        <taxon>Craniata</taxon>
        <taxon>Vertebrata</taxon>
        <taxon>Euteleostomi</taxon>
        <taxon>Actinopterygii</taxon>
        <taxon>Neopterygii</taxon>
        <taxon>Teleostei</taxon>
        <taxon>Neoteleostei</taxon>
        <taxon>Acanthomorphata</taxon>
        <taxon>Eupercaria</taxon>
        <taxon>Labriformes</taxon>
        <taxon>Labridae</taxon>
        <taxon>Xyrichtys</taxon>
    </lineage>
</organism>
<accession>A0AAV1H735</accession>
<protein>
    <submittedName>
        <fullName evidence="1">Uncharacterized protein</fullName>
    </submittedName>
</protein>
<gene>
    <name evidence="1" type="ORF">XNOV1_A028165</name>
</gene>
<keyword evidence="2" id="KW-1185">Reference proteome</keyword>
<sequence>MAVAKEQVTKATVVAMEQVVMAVVRAVSWCLRWCGEVRSQESQADALSSVPVPVVSLRLSQRERTPEVCFSNMPECHSFIKVTVLGEGAKKLVNKCDSR</sequence>